<dbReference type="KEGG" id="pami:JCM7686_1976"/>
<keyword evidence="3" id="KW-1185">Reference proteome</keyword>
<dbReference type="PATRIC" id="fig|1367847.3.peg.1969"/>
<sequence>MQFTPYLSFQGQCAEAMAFYGEVFGAKPELLSFSSMPDAPDMPGLPDEQKNWIMHGEIRLPDGAALMGADMPPQYGGQKQAGVSVAVSFATAEKAQAIFDQLARGGETTMPFTATFFSPGFGMTKDRFGTSWMVMTAEAAAKG</sequence>
<dbReference type="RefSeq" id="WP_020950715.1">
    <property type="nucleotide sequence ID" value="NC_022041.1"/>
</dbReference>
<dbReference type="CDD" id="cd06588">
    <property type="entry name" value="PhnB_like"/>
    <property type="match status" value="1"/>
</dbReference>
<dbReference type="InterPro" id="IPR029068">
    <property type="entry name" value="Glyas_Bleomycin-R_OHBP_Dase"/>
</dbReference>
<proteinExistence type="predicted"/>
<evidence type="ECO:0000313" key="3">
    <source>
        <dbReference type="Proteomes" id="UP000015480"/>
    </source>
</evidence>
<reference evidence="2 3" key="1">
    <citation type="journal article" date="2014" name="BMC Genomics">
        <title>Architecture and functions of a multipartite genome of the methylotrophic bacterium Paracoccus aminophilus JCM 7686, containing primary and secondary chromids.</title>
        <authorList>
            <person name="Dziewit L."/>
            <person name="Czarnecki J."/>
            <person name="Wibberg D."/>
            <person name="Radlinska M."/>
            <person name="Mrozek P."/>
            <person name="Szymczak M."/>
            <person name="Schluter A."/>
            <person name="Puhler A."/>
            <person name="Bartosik D."/>
        </authorList>
    </citation>
    <scope>NUCLEOTIDE SEQUENCE [LARGE SCALE GENOMIC DNA]</scope>
    <source>
        <strain evidence="2">JCM 7686</strain>
    </source>
</reference>
<evidence type="ECO:0000259" key="1">
    <source>
        <dbReference type="Pfam" id="PF06983"/>
    </source>
</evidence>
<dbReference type="GO" id="GO:0008168">
    <property type="term" value="F:methyltransferase activity"/>
    <property type="evidence" value="ECO:0007669"/>
    <property type="project" value="UniProtKB-KW"/>
</dbReference>
<dbReference type="InterPro" id="IPR028973">
    <property type="entry name" value="PhnB-like"/>
</dbReference>
<dbReference type="GO" id="GO:0032259">
    <property type="term" value="P:methylation"/>
    <property type="evidence" value="ECO:0007669"/>
    <property type="project" value="UniProtKB-KW"/>
</dbReference>
<dbReference type="STRING" id="1367847.JCM7686_1976"/>
<feature type="domain" description="PhnB-like" evidence="1">
    <location>
        <begin position="2"/>
        <end position="134"/>
    </location>
</feature>
<evidence type="ECO:0000313" key="2">
    <source>
        <dbReference type="EMBL" id="AGT09077.1"/>
    </source>
</evidence>
<dbReference type="AlphaFoldDB" id="S5XV40"/>
<dbReference type="eggNOG" id="COG2764">
    <property type="taxonomic scope" value="Bacteria"/>
</dbReference>
<dbReference type="Gene3D" id="3.10.180.10">
    <property type="entry name" value="2,3-Dihydroxybiphenyl 1,2-Dioxygenase, domain 1"/>
    <property type="match status" value="1"/>
</dbReference>
<dbReference type="Pfam" id="PF06983">
    <property type="entry name" value="3-dmu-9_3-mt"/>
    <property type="match status" value="1"/>
</dbReference>
<dbReference type="HOGENOM" id="CLU_046006_17_1_5"/>
<dbReference type="OrthoDB" id="9795306at2"/>
<dbReference type="SUPFAM" id="SSF54593">
    <property type="entry name" value="Glyoxalase/Bleomycin resistance protein/Dihydroxybiphenyl dioxygenase"/>
    <property type="match status" value="1"/>
</dbReference>
<gene>
    <name evidence="2" type="ORF">JCM7686_1976</name>
</gene>
<keyword evidence="2" id="KW-0830">Ubiquinone</keyword>
<accession>S5XV40</accession>
<keyword evidence="2" id="KW-0489">Methyltransferase</keyword>
<keyword evidence="2" id="KW-0808">Transferase</keyword>
<organism evidence="2 3">
    <name type="scientific">Paracoccus aminophilus JCM 7686</name>
    <dbReference type="NCBI Taxonomy" id="1367847"/>
    <lineage>
        <taxon>Bacteria</taxon>
        <taxon>Pseudomonadati</taxon>
        <taxon>Pseudomonadota</taxon>
        <taxon>Alphaproteobacteria</taxon>
        <taxon>Rhodobacterales</taxon>
        <taxon>Paracoccaceae</taxon>
        <taxon>Paracoccus</taxon>
    </lineage>
</organism>
<name>S5XV40_PARAH</name>
<dbReference type="PANTHER" id="PTHR33990">
    <property type="entry name" value="PROTEIN YJDN-RELATED"/>
    <property type="match status" value="1"/>
</dbReference>
<dbReference type="EMBL" id="CP006650">
    <property type="protein sequence ID" value="AGT09077.1"/>
    <property type="molecule type" value="Genomic_DNA"/>
</dbReference>
<dbReference type="Proteomes" id="UP000015480">
    <property type="component" value="Chromosome"/>
</dbReference>
<dbReference type="PANTHER" id="PTHR33990:SF1">
    <property type="entry name" value="PROTEIN YJDN"/>
    <property type="match status" value="1"/>
</dbReference>
<protein>
    <submittedName>
        <fullName evidence="2">3-demethylubiquinone-9 3-methyltransferase</fullName>
    </submittedName>
</protein>